<dbReference type="RefSeq" id="WP_377506956.1">
    <property type="nucleotide sequence ID" value="NZ_JBHULU010000015.1"/>
</dbReference>
<feature type="chain" id="PRO_5047502596" evidence="1">
    <location>
        <begin position="22"/>
        <end position="62"/>
    </location>
</feature>
<evidence type="ECO:0000313" key="2">
    <source>
        <dbReference type="EMBL" id="MFD2514412.1"/>
    </source>
</evidence>
<evidence type="ECO:0000313" key="3">
    <source>
        <dbReference type="Proteomes" id="UP001597544"/>
    </source>
</evidence>
<name>A0ABW5IN81_9BACT</name>
<comment type="caution">
    <text evidence="2">The sequence shown here is derived from an EMBL/GenBank/DDBJ whole genome shotgun (WGS) entry which is preliminary data.</text>
</comment>
<gene>
    <name evidence="2" type="ORF">ACFSRY_11085</name>
</gene>
<evidence type="ECO:0000256" key="1">
    <source>
        <dbReference type="SAM" id="SignalP"/>
    </source>
</evidence>
<proteinExistence type="predicted"/>
<organism evidence="2 3">
    <name type="scientific">Pontibacter locisalis</name>
    <dbReference type="NCBI Taxonomy" id="1719035"/>
    <lineage>
        <taxon>Bacteria</taxon>
        <taxon>Pseudomonadati</taxon>
        <taxon>Bacteroidota</taxon>
        <taxon>Cytophagia</taxon>
        <taxon>Cytophagales</taxon>
        <taxon>Hymenobacteraceae</taxon>
        <taxon>Pontibacter</taxon>
    </lineage>
</organism>
<protein>
    <submittedName>
        <fullName evidence="2">Uncharacterized protein</fullName>
    </submittedName>
</protein>
<reference evidence="3" key="1">
    <citation type="journal article" date="2019" name="Int. J. Syst. Evol. Microbiol.">
        <title>The Global Catalogue of Microorganisms (GCM) 10K type strain sequencing project: providing services to taxonomists for standard genome sequencing and annotation.</title>
        <authorList>
            <consortium name="The Broad Institute Genomics Platform"/>
            <consortium name="The Broad Institute Genome Sequencing Center for Infectious Disease"/>
            <person name="Wu L."/>
            <person name="Ma J."/>
        </authorList>
    </citation>
    <scope>NUCLEOTIDE SEQUENCE [LARGE SCALE GENOMIC DNA]</scope>
    <source>
        <strain evidence="3">KCTC 42498</strain>
    </source>
</reference>
<feature type="signal peptide" evidence="1">
    <location>
        <begin position="1"/>
        <end position="21"/>
    </location>
</feature>
<sequence length="62" mass="6643">MKIVVLLFASLFGFGVVSQQALSVNAPEKGISKTVYVEEPVMDVMLDTVEITVYAPVAVAVK</sequence>
<dbReference type="EMBL" id="JBHULU010000015">
    <property type="protein sequence ID" value="MFD2514412.1"/>
    <property type="molecule type" value="Genomic_DNA"/>
</dbReference>
<dbReference type="Proteomes" id="UP001597544">
    <property type="component" value="Unassembled WGS sequence"/>
</dbReference>
<accession>A0ABW5IN81</accession>
<keyword evidence="1" id="KW-0732">Signal</keyword>
<keyword evidence="3" id="KW-1185">Reference proteome</keyword>